<dbReference type="Pfam" id="PF18128">
    <property type="entry name" value="HydF_dimer"/>
    <property type="match status" value="1"/>
</dbReference>
<evidence type="ECO:0000259" key="1">
    <source>
        <dbReference type="Pfam" id="PF01926"/>
    </source>
</evidence>
<dbReference type="InterPro" id="IPR041606">
    <property type="entry name" value="HydF_dimer"/>
</dbReference>
<dbReference type="SUPFAM" id="SSF52540">
    <property type="entry name" value="P-loop containing nucleoside triphosphate hydrolases"/>
    <property type="match status" value="1"/>
</dbReference>
<dbReference type="EMBL" id="JASCXX010000015">
    <property type="protein sequence ID" value="MDI6450004.1"/>
    <property type="molecule type" value="Genomic_DNA"/>
</dbReference>
<dbReference type="CDD" id="cd00880">
    <property type="entry name" value="Era_like"/>
    <property type="match status" value="1"/>
</dbReference>
<organism evidence="4 5">
    <name type="scientific">Anaerobaca lacustris</name>
    <dbReference type="NCBI Taxonomy" id="3044600"/>
    <lineage>
        <taxon>Bacteria</taxon>
        <taxon>Pseudomonadati</taxon>
        <taxon>Planctomycetota</taxon>
        <taxon>Phycisphaerae</taxon>
        <taxon>Sedimentisphaerales</taxon>
        <taxon>Anaerobacaceae</taxon>
        <taxon>Anaerobaca</taxon>
    </lineage>
</organism>
<dbReference type="Gene3D" id="3.40.50.11410">
    <property type="match status" value="1"/>
</dbReference>
<dbReference type="PRINTS" id="PR00326">
    <property type="entry name" value="GTP1OBG"/>
</dbReference>
<dbReference type="PANTHER" id="PTHR42714">
    <property type="entry name" value="TRNA MODIFICATION GTPASE GTPBP3"/>
    <property type="match status" value="1"/>
</dbReference>
<keyword evidence="5" id="KW-1185">Reference proteome</keyword>
<dbReference type="GO" id="GO:0005525">
    <property type="term" value="F:GTP binding"/>
    <property type="evidence" value="ECO:0007669"/>
    <property type="project" value="InterPro"/>
</dbReference>
<evidence type="ECO:0000259" key="3">
    <source>
        <dbReference type="Pfam" id="PF18133"/>
    </source>
</evidence>
<sequence>MLVERDHIGIFGKMNSGKSSVMNLLTQQVTSIVDATPGTTADTKIALQEIHGLGPVKLFDTAGLDEASGLGQKKRTKVFADLKECDLVLLVIDPETDDFATENEIVDKARELDKQLLVIYNVFRPEAAERIAVVEQQVPLLRFHQKTRVVAVDGQCRPALLQFVLDHFVSKNTRMELLPFVERDAFYVLNIPMDDETPPGRYLRPQAMAEEYITRHWAWPVSYRMDLGKARAGDASERKRFDSFLSGFGRRPKAIVTDSQAMDLMHAWTSDDILLTTFSIMMINYVSRGRLAAFVAGLEAAATLRPGDKVLIAEACNHSRIAEDIGTVQIPTFIRKRWPGVQIDHNFGREFQENEQLQSYKLVIHCGGCMITAQKLLARIRDLESIGVPYTNYGIFLSYMQGPEALRKVLRPWGIESMGHIGPMGPATGGAQS</sequence>
<dbReference type="GO" id="GO:0005737">
    <property type="term" value="C:cytoplasm"/>
    <property type="evidence" value="ECO:0007669"/>
    <property type="project" value="TreeGrafter"/>
</dbReference>
<dbReference type="Gene3D" id="3.40.50.300">
    <property type="entry name" value="P-loop containing nucleotide triphosphate hydrolases"/>
    <property type="match status" value="1"/>
</dbReference>
<comment type="caution">
    <text evidence="4">The sequence shown here is derived from an EMBL/GenBank/DDBJ whole genome shotgun (WGS) entry which is preliminary data.</text>
</comment>
<dbReference type="Gene3D" id="3.40.50.11420">
    <property type="match status" value="1"/>
</dbReference>
<evidence type="ECO:0000313" key="5">
    <source>
        <dbReference type="Proteomes" id="UP001431776"/>
    </source>
</evidence>
<accession>A0AAW6U238</accession>
<dbReference type="NCBIfam" id="TIGR00231">
    <property type="entry name" value="small_GTP"/>
    <property type="match status" value="1"/>
</dbReference>
<evidence type="ECO:0000313" key="4">
    <source>
        <dbReference type="EMBL" id="MDI6450004.1"/>
    </source>
</evidence>
<dbReference type="InterPro" id="IPR005225">
    <property type="entry name" value="Small_GTP-bd"/>
</dbReference>
<dbReference type="Proteomes" id="UP001431776">
    <property type="component" value="Unassembled WGS sequence"/>
</dbReference>
<feature type="domain" description="Hydrogen maturase F tetramerization" evidence="3">
    <location>
        <begin position="293"/>
        <end position="411"/>
    </location>
</feature>
<dbReference type="GO" id="GO:0030488">
    <property type="term" value="P:tRNA methylation"/>
    <property type="evidence" value="ECO:0007669"/>
    <property type="project" value="TreeGrafter"/>
</dbReference>
<feature type="domain" description="G" evidence="1">
    <location>
        <begin position="7"/>
        <end position="121"/>
    </location>
</feature>
<feature type="domain" description="Hydrogen maturase F dimerization" evidence="2">
    <location>
        <begin position="182"/>
        <end position="283"/>
    </location>
</feature>
<gene>
    <name evidence="4" type="ORF">QJ522_13175</name>
</gene>
<dbReference type="Pfam" id="PF18133">
    <property type="entry name" value="HydF_tetramer"/>
    <property type="match status" value="1"/>
</dbReference>
<dbReference type="InterPro" id="IPR040644">
    <property type="entry name" value="HydF_tetramer"/>
</dbReference>
<protein>
    <submittedName>
        <fullName evidence="4">50S ribosome-binding GTPase</fullName>
    </submittedName>
</protein>
<evidence type="ECO:0000259" key="2">
    <source>
        <dbReference type="Pfam" id="PF18128"/>
    </source>
</evidence>
<reference evidence="4" key="1">
    <citation type="submission" date="2023-05" db="EMBL/GenBank/DDBJ databases">
        <title>Anaerotaeda fermentans gen. nov., sp. nov., a novel anaerobic planctomycete of the new family within the order Sedimentisphaerales isolated from Taman Peninsula, Russia.</title>
        <authorList>
            <person name="Khomyakova M.A."/>
            <person name="Merkel A.Y."/>
            <person name="Slobodkin A.I."/>
        </authorList>
    </citation>
    <scope>NUCLEOTIDE SEQUENCE</scope>
    <source>
        <strain evidence="4">M17dextr</strain>
    </source>
</reference>
<name>A0AAW6U238_9BACT</name>
<dbReference type="InterPro" id="IPR006073">
    <property type="entry name" value="GTP-bd"/>
</dbReference>
<dbReference type="GO" id="GO:0002098">
    <property type="term" value="P:tRNA wobble uridine modification"/>
    <property type="evidence" value="ECO:0007669"/>
    <property type="project" value="TreeGrafter"/>
</dbReference>
<dbReference type="RefSeq" id="WP_349245412.1">
    <property type="nucleotide sequence ID" value="NZ_JASCXX010000015.1"/>
</dbReference>
<dbReference type="InterPro" id="IPR027417">
    <property type="entry name" value="P-loop_NTPase"/>
</dbReference>
<proteinExistence type="predicted"/>
<dbReference type="Pfam" id="PF01926">
    <property type="entry name" value="MMR_HSR1"/>
    <property type="match status" value="1"/>
</dbReference>
<dbReference type="PANTHER" id="PTHR42714:SF6">
    <property type="entry name" value="TRANSLATION INITIATION FACTOR IF-2"/>
    <property type="match status" value="1"/>
</dbReference>
<dbReference type="AlphaFoldDB" id="A0AAW6U238"/>